<dbReference type="SMART" id="SM00862">
    <property type="entry name" value="Trans_reg_C"/>
    <property type="match status" value="1"/>
</dbReference>
<evidence type="ECO:0000256" key="1">
    <source>
        <dbReference type="ARBA" id="ARBA00023125"/>
    </source>
</evidence>
<dbReference type="RefSeq" id="WP_252621440.1">
    <property type="nucleotide sequence ID" value="NZ_CP099490.1"/>
</dbReference>
<protein>
    <submittedName>
        <fullName evidence="5">Helix-turn-helix domain-containing protein</fullName>
    </submittedName>
</protein>
<evidence type="ECO:0000256" key="2">
    <source>
        <dbReference type="PROSITE-ProRule" id="PRU01091"/>
    </source>
</evidence>
<accession>A0ABY4YIX4</accession>
<feature type="DNA-binding region" description="OmpR/PhoB-type" evidence="2">
    <location>
        <begin position="62"/>
        <end position="160"/>
    </location>
</feature>
<dbReference type="InterPro" id="IPR036388">
    <property type="entry name" value="WH-like_DNA-bd_sf"/>
</dbReference>
<feature type="compositionally biased region" description="Low complexity" evidence="3">
    <location>
        <begin position="46"/>
        <end position="65"/>
    </location>
</feature>
<dbReference type="InterPro" id="IPR001867">
    <property type="entry name" value="OmpR/PhoB-type_DNA-bd"/>
</dbReference>
<evidence type="ECO:0000313" key="6">
    <source>
        <dbReference type="Proteomes" id="UP001056535"/>
    </source>
</evidence>
<dbReference type="CDD" id="cd00383">
    <property type="entry name" value="trans_reg_C"/>
    <property type="match status" value="1"/>
</dbReference>
<dbReference type="InterPro" id="IPR016032">
    <property type="entry name" value="Sig_transdc_resp-reg_C-effctor"/>
</dbReference>
<feature type="region of interest" description="Disordered" evidence="3">
    <location>
        <begin position="38"/>
        <end position="70"/>
    </location>
</feature>
<reference evidence="5" key="1">
    <citation type="submission" date="2022-06" db="EMBL/GenBank/DDBJ databases">
        <title>Ornithinimicrobium JY.X270.</title>
        <authorList>
            <person name="Huang Y."/>
        </authorList>
    </citation>
    <scope>NUCLEOTIDE SEQUENCE</scope>
    <source>
        <strain evidence="5">JY.X270</strain>
    </source>
</reference>
<dbReference type="SUPFAM" id="SSF46894">
    <property type="entry name" value="C-terminal effector domain of the bipartite response regulators"/>
    <property type="match status" value="1"/>
</dbReference>
<dbReference type="Pfam" id="PF00486">
    <property type="entry name" value="Trans_reg_C"/>
    <property type="match status" value="1"/>
</dbReference>
<dbReference type="Proteomes" id="UP001056535">
    <property type="component" value="Chromosome"/>
</dbReference>
<dbReference type="PROSITE" id="PS51755">
    <property type="entry name" value="OMPR_PHOB"/>
    <property type="match status" value="1"/>
</dbReference>
<evidence type="ECO:0000259" key="4">
    <source>
        <dbReference type="PROSITE" id="PS51755"/>
    </source>
</evidence>
<keyword evidence="6" id="KW-1185">Reference proteome</keyword>
<evidence type="ECO:0000256" key="3">
    <source>
        <dbReference type="SAM" id="MobiDB-lite"/>
    </source>
</evidence>
<organism evidence="5 6">
    <name type="scientific">Ornithinimicrobium cryptoxanthini</name>
    <dbReference type="NCBI Taxonomy" id="2934161"/>
    <lineage>
        <taxon>Bacteria</taxon>
        <taxon>Bacillati</taxon>
        <taxon>Actinomycetota</taxon>
        <taxon>Actinomycetes</taxon>
        <taxon>Micrococcales</taxon>
        <taxon>Ornithinimicrobiaceae</taxon>
        <taxon>Ornithinimicrobium</taxon>
    </lineage>
</organism>
<proteinExistence type="predicted"/>
<dbReference type="Gene3D" id="1.10.10.10">
    <property type="entry name" value="Winged helix-like DNA-binding domain superfamily/Winged helix DNA-binding domain"/>
    <property type="match status" value="1"/>
</dbReference>
<name>A0ABY4YIX4_9MICO</name>
<feature type="domain" description="OmpR/PhoB-type" evidence="4">
    <location>
        <begin position="62"/>
        <end position="160"/>
    </location>
</feature>
<sequence>MASTPDERARLLTQLDPSVPVLVLPSVAAAQQWLSAQGAGQGQQPGPGAVAAQEAAQGAAPRQQPTEPGVRLHQDRQALGFGSVEVTLTALEFALLRLLIREPGRVWRFDELVHQVWGTDHVGDTSQVHALVKRLRAKLARERAPMAIEAVRGVGFRAVRPRRRPAH</sequence>
<gene>
    <name evidence="5" type="ORF">NF557_02040</name>
</gene>
<dbReference type="EMBL" id="CP099490">
    <property type="protein sequence ID" value="USQ76736.1"/>
    <property type="molecule type" value="Genomic_DNA"/>
</dbReference>
<keyword evidence="1 2" id="KW-0238">DNA-binding</keyword>
<evidence type="ECO:0000313" key="5">
    <source>
        <dbReference type="EMBL" id="USQ76736.1"/>
    </source>
</evidence>